<evidence type="ECO:0000256" key="5">
    <source>
        <dbReference type="ARBA" id="ARBA00023136"/>
    </source>
</evidence>
<dbReference type="Pfam" id="PF01943">
    <property type="entry name" value="Polysacc_synt"/>
    <property type="match status" value="1"/>
</dbReference>
<feature type="transmembrane region" description="Helical" evidence="6">
    <location>
        <begin position="316"/>
        <end position="333"/>
    </location>
</feature>
<keyword evidence="3 6" id="KW-0812">Transmembrane</keyword>
<feature type="transmembrane region" description="Helical" evidence="6">
    <location>
        <begin position="382"/>
        <end position="401"/>
    </location>
</feature>
<name>A0AAE3MG59_9BACT</name>
<dbReference type="InterPro" id="IPR050833">
    <property type="entry name" value="Poly_Biosynth_Transport"/>
</dbReference>
<feature type="transmembrane region" description="Helical" evidence="6">
    <location>
        <begin position="173"/>
        <end position="191"/>
    </location>
</feature>
<dbReference type="GO" id="GO:0009246">
    <property type="term" value="P:enterobacterial common antigen biosynthetic process"/>
    <property type="evidence" value="ECO:0007669"/>
    <property type="project" value="InterPro"/>
</dbReference>
<keyword evidence="4 6" id="KW-1133">Transmembrane helix</keyword>
<evidence type="ECO:0000313" key="8">
    <source>
        <dbReference type="Proteomes" id="UP001207408"/>
    </source>
</evidence>
<feature type="transmembrane region" description="Helical" evidence="6">
    <location>
        <begin position="353"/>
        <end position="375"/>
    </location>
</feature>
<dbReference type="AlphaFoldDB" id="A0AAE3MG59"/>
<dbReference type="EMBL" id="JAPDPI010000045">
    <property type="protein sequence ID" value="MCW3807393.1"/>
    <property type="molecule type" value="Genomic_DNA"/>
</dbReference>
<evidence type="ECO:0000256" key="3">
    <source>
        <dbReference type="ARBA" id="ARBA00022692"/>
    </source>
</evidence>
<protein>
    <submittedName>
        <fullName evidence="7">O-antigen translocase</fullName>
    </submittedName>
</protein>
<feature type="transmembrane region" description="Helical" evidence="6">
    <location>
        <begin position="197"/>
        <end position="214"/>
    </location>
</feature>
<evidence type="ECO:0000256" key="2">
    <source>
        <dbReference type="ARBA" id="ARBA00022475"/>
    </source>
</evidence>
<feature type="transmembrane region" description="Helical" evidence="6">
    <location>
        <begin position="65"/>
        <end position="85"/>
    </location>
</feature>
<accession>A0AAE3MG59</accession>
<feature type="transmembrane region" description="Helical" evidence="6">
    <location>
        <begin position="226"/>
        <end position="246"/>
    </location>
</feature>
<feature type="transmembrane region" description="Helical" evidence="6">
    <location>
        <begin position="279"/>
        <end position="296"/>
    </location>
</feature>
<feature type="transmembrane region" description="Helical" evidence="6">
    <location>
        <begin position="139"/>
        <end position="161"/>
    </location>
</feature>
<dbReference type="CDD" id="cd13125">
    <property type="entry name" value="MATE_like_10"/>
    <property type="match status" value="1"/>
</dbReference>
<evidence type="ECO:0000256" key="4">
    <source>
        <dbReference type="ARBA" id="ARBA00022989"/>
    </source>
</evidence>
<dbReference type="GO" id="GO:0005886">
    <property type="term" value="C:plasma membrane"/>
    <property type="evidence" value="ECO:0007669"/>
    <property type="project" value="UniProtKB-SubCell"/>
</dbReference>
<organism evidence="7 8">
    <name type="scientific">Plebeiibacterium marinum</name>
    <dbReference type="NCBI Taxonomy" id="2992111"/>
    <lineage>
        <taxon>Bacteria</taxon>
        <taxon>Pseudomonadati</taxon>
        <taxon>Bacteroidota</taxon>
        <taxon>Bacteroidia</taxon>
        <taxon>Marinilabiliales</taxon>
        <taxon>Marinilabiliaceae</taxon>
        <taxon>Plebeiibacterium</taxon>
    </lineage>
</organism>
<gene>
    <name evidence="7" type="ORF">OM074_17295</name>
</gene>
<sequence length="435" mass="48977">MIGRLQEVLKTSIFKLTIKYTNNELVKVSSKNLIQVLIKLLLGFLNIKVISVMLGSSGMAVVSQFFNVIQFFSNLANGGIIHGVTKLTAQYDYSIKRVKLIIGNSFILTIVFSVIISIFLFCFAETIAVNFLYDHQFTGIVRGAGFLAFSLAMNSILLAFLNGLQQNRKFILLNSYSAIIAALVMIPFVYFGGIKGAFFAQYISSFIILGIGWFMSRKQIPRIKELVYIIGISKRLLLFGLMILIASSLKPLTKIVARNIIVNLCSIHEAGWWDGINKISLTFHSVITSALALYFLPRISKLSKFEIISKEIRNSMALVVPLVLVLSILLVVFKDHIITVIFTEQFRGMKDLFLFQFIGDVIRVVNWFLIMTVILKEKVKSYIILELLMAIVAPLNVYFFVKEIGIVGVSYAYALSALIYFLGTLVVYLRMVNDK</sequence>
<comment type="subcellular location">
    <subcellularLocation>
        <location evidence="1">Cell membrane</location>
        <topology evidence="1">Multi-pass membrane protein</topology>
    </subcellularLocation>
</comment>
<proteinExistence type="predicted"/>
<keyword evidence="2" id="KW-1003">Cell membrane</keyword>
<evidence type="ECO:0000313" key="7">
    <source>
        <dbReference type="EMBL" id="MCW3807393.1"/>
    </source>
</evidence>
<dbReference type="InterPro" id="IPR044550">
    <property type="entry name" value="WzxE"/>
</dbReference>
<evidence type="ECO:0000256" key="1">
    <source>
        <dbReference type="ARBA" id="ARBA00004651"/>
    </source>
</evidence>
<evidence type="ECO:0000256" key="6">
    <source>
        <dbReference type="SAM" id="Phobius"/>
    </source>
</evidence>
<keyword evidence="5 6" id="KW-0472">Membrane</keyword>
<dbReference type="PANTHER" id="PTHR30250:SF30">
    <property type="entry name" value="LIPID III FLIPPASE"/>
    <property type="match status" value="1"/>
</dbReference>
<feature type="transmembrane region" description="Helical" evidence="6">
    <location>
        <begin position="106"/>
        <end position="133"/>
    </location>
</feature>
<reference evidence="7" key="1">
    <citation type="submission" date="2022-10" db="EMBL/GenBank/DDBJ databases">
        <authorList>
            <person name="Yu W.X."/>
        </authorList>
    </citation>
    <scope>NUCLEOTIDE SEQUENCE</scope>
    <source>
        <strain evidence="7">D04</strain>
    </source>
</reference>
<keyword evidence="8" id="KW-1185">Reference proteome</keyword>
<feature type="transmembrane region" description="Helical" evidence="6">
    <location>
        <begin position="36"/>
        <end position="59"/>
    </location>
</feature>
<dbReference type="Proteomes" id="UP001207408">
    <property type="component" value="Unassembled WGS sequence"/>
</dbReference>
<dbReference type="PANTHER" id="PTHR30250">
    <property type="entry name" value="PST FAMILY PREDICTED COLANIC ACID TRANSPORTER"/>
    <property type="match status" value="1"/>
</dbReference>
<dbReference type="RefSeq" id="WP_301201764.1">
    <property type="nucleotide sequence ID" value="NZ_JAPDPI010000045.1"/>
</dbReference>
<feature type="transmembrane region" description="Helical" evidence="6">
    <location>
        <begin position="407"/>
        <end position="429"/>
    </location>
</feature>
<dbReference type="InterPro" id="IPR002797">
    <property type="entry name" value="Polysacc_synth"/>
</dbReference>
<comment type="caution">
    <text evidence="7">The sequence shown here is derived from an EMBL/GenBank/DDBJ whole genome shotgun (WGS) entry which is preliminary data.</text>
</comment>